<dbReference type="RefSeq" id="WP_267623064.1">
    <property type="nucleotide sequence ID" value="NZ_JAODIW010000007.1"/>
</dbReference>
<sequence length="117" mass="12954">MAAASMVEEVGAFTVKELDTGIDPDMDETRLEEVLGWLSDCDLIPDGTDADVLDNDLRSARNELAHSMMARSTTVTLQTFEDYVAVVWEAISLTNHLAEQLLENVFVDLNTLPLTPR</sequence>
<evidence type="ECO:0000313" key="2">
    <source>
        <dbReference type="Proteomes" id="UP001595921"/>
    </source>
</evidence>
<dbReference type="EMBL" id="JBHSDS010000016">
    <property type="protein sequence ID" value="MFC4360254.1"/>
    <property type="molecule type" value="Genomic_DNA"/>
</dbReference>
<name>A0ABD5PHR6_9EURY</name>
<dbReference type="Proteomes" id="UP001595921">
    <property type="component" value="Unassembled WGS sequence"/>
</dbReference>
<protein>
    <recommendedName>
        <fullName evidence="3">RiboL-PSP-HEPN domain-containing protein</fullName>
    </recommendedName>
</protein>
<gene>
    <name evidence="1" type="ORF">ACFO0N_20085</name>
</gene>
<accession>A0ABD5PHR6</accession>
<keyword evidence="2" id="KW-1185">Reference proteome</keyword>
<proteinExistence type="predicted"/>
<evidence type="ECO:0000313" key="1">
    <source>
        <dbReference type="EMBL" id="MFC4360254.1"/>
    </source>
</evidence>
<organism evidence="1 2">
    <name type="scientific">Halobium salinum</name>
    <dbReference type="NCBI Taxonomy" id="1364940"/>
    <lineage>
        <taxon>Archaea</taxon>
        <taxon>Methanobacteriati</taxon>
        <taxon>Methanobacteriota</taxon>
        <taxon>Stenosarchaea group</taxon>
        <taxon>Halobacteria</taxon>
        <taxon>Halobacteriales</taxon>
        <taxon>Haloferacaceae</taxon>
        <taxon>Halobium</taxon>
    </lineage>
</organism>
<comment type="caution">
    <text evidence="1">The sequence shown here is derived from an EMBL/GenBank/DDBJ whole genome shotgun (WGS) entry which is preliminary data.</text>
</comment>
<reference evidence="1 2" key="1">
    <citation type="journal article" date="2019" name="Int. J. Syst. Evol. Microbiol.">
        <title>The Global Catalogue of Microorganisms (GCM) 10K type strain sequencing project: providing services to taxonomists for standard genome sequencing and annotation.</title>
        <authorList>
            <consortium name="The Broad Institute Genomics Platform"/>
            <consortium name="The Broad Institute Genome Sequencing Center for Infectious Disease"/>
            <person name="Wu L."/>
            <person name="Ma J."/>
        </authorList>
    </citation>
    <scope>NUCLEOTIDE SEQUENCE [LARGE SCALE GENOMIC DNA]</scope>
    <source>
        <strain evidence="1 2">CGMCC 1.12553</strain>
    </source>
</reference>
<dbReference type="AlphaFoldDB" id="A0ABD5PHR6"/>
<evidence type="ECO:0008006" key="3">
    <source>
        <dbReference type="Google" id="ProtNLM"/>
    </source>
</evidence>